<dbReference type="InterPro" id="IPR011032">
    <property type="entry name" value="GroES-like_sf"/>
</dbReference>
<proteinExistence type="predicted"/>
<dbReference type="Pfam" id="PF00107">
    <property type="entry name" value="ADH_zinc_N"/>
    <property type="match status" value="1"/>
</dbReference>
<dbReference type="Proteomes" id="UP000632498">
    <property type="component" value="Unassembled WGS sequence"/>
</dbReference>
<dbReference type="SUPFAM" id="SSF51735">
    <property type="entry name" value="NAD(P)-binding Rossmann-fold domains"/>
    <property type="match status" value="1"/>
</dbReference>
<dbReference type="CDD" id="cd08241">
    <property type="entry name" value="QOR1"/>
    <property type="match status" value="1"/>
</dbReference>
<dbReference type="InterPro" id="IPR051397">
    <property type="entry name" value="Zn-ADH-like_protein"/>
</dbReference>
<dbReference type="InterPro" id="IPR013154">
    <property type="entry name" value="ADH-like_N"/>
</dbReference>
<feature type="domain" description="Enoyl reductase (ER)" evidence="1">
    <location>
        <begin position="11"/>
        <end position="322"/>
    </location>
</feature>
<gene>
    <name evidence="2" type="ORF">GCM10011332_16650</name>
</gene>
<dbReference type="AlphaFoldDB" id="A0A917BYQ0"/>
<evidence type="ECO:0000259" key="1">
    <source>
        <dbReference type="SMART" id="SM00829"/>
    </source>
</evidence>
<dbReference type="PANTHER" id="PTHR43677">
    <property type="entry name" value="SHORT-CHAIN DEHYDROGENASE/REDUCTASE"/>
    <property type="match status" value="1"/>
</dbReference>
<name>A0A917BYQ0_9PROT</name>
<reference evidence="2" key="1">
    <citation type="journal article" date="2014" name="Int. J. Syst. Evol. Microbiol.">
        <title>Complete genome sequence of Corynebacterium casei LMG S-19264T (=DSM 44701T), isolated from a smear-ripened cheese.</title>
        <authorList>
            <consortium name="US DOE Joint Genome Institute (JGI-PGF)"/>
            <person name="Walter F."/>
            <person name="Albersmeier A."/>
            <person name="Kalinowski J."/>
            <person name="Ruckert C."/>
        </authorList>
    </citation>
    <scope>NUCLEOTIDE SEQUENCE</scope>
    <source>
        <strain evidence="2">CGMCC 1.15254</strain>
    </source>
</reference>
<dbReference type="Pfam" id="PF08240">
    <property type="entry name" value="ADH_N"/>
    <property type="match status" value="1"/>
</dbReference>
<dbReference type="InterPro" id="IPR020843">
    <property type="entry name" value="ER"/>
</dbReference>
<dbReference type="Gene3D" id="3.90.180.10">
    <property type="entry name" value="Medium-chain alcohol dehydrogenases, catalytic domain"/>
    <property type="match status" value="1"/>
</dbReference>
<dbReference type="RefSeq" id="WP_188663786.1">
    <property type="nucleotide sequence ID" value="NZ_BMHV01000010.1"/>
</dbReference>
<dbReference type="PANTHER" id="PTHR43677:SF4">
    <property type="entry name" value="QUINONE OXIDOREDUCTASE-LIKE PROTEIN 2"/>
    <property type="match status" value="1"/>
</dbReference>
<dbReference type="SMART" id="SM00829">
    <property type="entry name" value="PKS_ER"/>
    <property type="match status" value="1"/>
</dbReference>
<evidence type="ECO:0000313" key="3">
    <source>
        <dbReference type="Proteomes" id="UP000632498"/>
    </source>
</evidence>
<evidence type="ECO:0000313" key="2">
    <source>
        <dbReference type="EMBL" id="GGF63369.1"/>
    </source>
</evidence>
<comment type="caution">
    <text evidence="2">The sequence shown here is derived from an EMBL/GenBank/DDBJ whole genome shotgun (WGS) entry which is preliminary data.</text>
</comment>
<dbReference type="EMBL" id="BMHV01000010">
    <property type="protein sequence ID" value="GGF63369.1"/>
    <property type="molecule type" value="Genomic_DNA"/>
</dbReference>
<dbReference type="GO" id="GO:0016491">
    <property type="term" value="F:oxidoreductase activity"/>
    <property type="evidence" value="ECO:0007669"/>
    <property type="project" value="InterPro"/>
</dbReference>
<dbReference type="InterPro" id="IPR013149">
    <property type="entry name" value="ADH-like_C"/>
</dbReference>
<keyword evidence="3" id="KW-1185">Reference proteome</keyword>
<protein>
    <submittedName>
        <fullName evidence="2">Oxidoreductase</fullName>
    </submittedName>
</protein>
<dbReference type="SUPFAM" id="SSF50129">
    <property type="entry name" value="GroES-like"/>
    <property type="match status" value="1"/>
</dbReference>
<sequence length="326" mass="34248">MKAALCTSFDGYQSLDLADVAVPEPGAGQVLIRVQASALNFADSLIVKGKYQVKPPLPFSPGLECAGVVEAMGADVESCKVGQRVMAVLDWGGFAEYALATASDVYPIADNLDFTTAAAIPVAYGTSHHGLIVKAGLKAGETLVVHGAAGGVGLTAVEIGKRVGATVIATAGGPEKLAICKEHGADHLIDYREGGVREKIKELTGGLGAHVAYDPVGGDLFTETLRSTRQDGRILVVGFASGHIPQIPANIIMVKNITCIGYHWGAYRSLDPDALRASFAQLMGWIEDGSLKPHVSLTFNLDQVKEAYEALLSRKSTGKVVVKIRP</sequence>
<dbReference type="InterPro" id="IPR036291">
    <property type="entry name" value="NAD(P)-bd_dom_sf"/>
</dbReference>
<dbReference type="Gene3D" id="3.40.50.720">
    <property type="entry name" value="NAD(P)-binding Rossmann-like Domain"/>
    <property type="match status" value="1"/>
</dbReference>
<organism evidence="2 3">
    <name type="scientific">Terasakiella brassicae</name>
    <dbReference type="NCBI Taxonomy" id="1634917"/>
    <lineage>
        <taxon>Bacteria</taxon>
        <taxon>Pseudomonadati</taxon>
        <taxon>Pseudomonadota</taxon>
        <taxon>Alphaproteobacteria</taxon>
        <taxon>Rhodospirillales</taxon>
        <taxon>Terasakiellaceae</taxon>
        <taxon>Terasakiella</taxon>
    </lineage>
</organism>
<accession>A0A917BYQ0</accession>
<reference evidence="2" key="2">
    <citation type="submission" date="2020-09" db="EMBL/GenBank/DDBJ databases">
        <authorList>
            <person name="Sun Q."/>
            <person name="Zhou Y."/>
        </authorList>
    </citation>
    <scope>NUCLEOTIDE SEQUENCE</scope>
    <source>
        <strain evidence="2">CGMCC 1.15254</strain>
    </source>
</reference>